<sequence length="66" mass="6947">MNTSYATAGDPAGRHAIHPTIRRYRGSGRGSRTGGAPTPEMPVHASHGNQEPQKGGVRWIPSMPAA</sequence>
<feature type="compositionally biased region" description="Basic residues" evidence="1">
    <location>
        <begin position="15"/>
        <end position="26"/>
    </location>
</feature>
<reference evidence="2" key="1">
    <citation type="journal article" date="2019" name="Nat. Med.">
        <title>A library of human gut bacterial isolates paired with longitudinal multiomics data enables mechanistic microbiome research.</title>
        <authorList>
            <person name="Poyet M."/>
            <person name="Groussin M."/>
            <person name="Gibbons S.M."/>
            <person name="Avila-Pacheco J."/>
            <person name="Jiang X."/>
            <person name="Kearney S.M."/>
            <person name="Perrotta A.R."/>
            <person name="Berdy B."/>
            <person name="Zhao S."/>
            <person name="Lieberman T.D."/>
            <person name="Swanson P.K."/>
            <person name="Smith M."/>
            <person name="Roesemann S."/>
            <person name="Alexander J.E."/>
            <person name="Rich S.A."/>
            <person name="Livny J."/>
            <person name="Vlamakis H."/>
            <person name="Clish C."/>
            <person name="Bullock K."/>
            <person name="Deik A."/>
            <person name="Scott J."/>
            <person name="Pierce K.A."/>
            <person name="Xavier R.J."/>
            <person name="Alm E.J."/>
        </authorList>
    </citation>
    <scope>NUCLEOTIDE SEQUENCE</scope>
    <source>
        <strain evidence="2">BIOML-A409</strain>
    </source>
</reference>
<dbReference type="AlphaFoldDB" id="A0A6B1XDJ7"/>
<gene>
    <name evidence="2" type="ORF">GUA24_09890</name>
</gene>
<comment type="caution">
    <text evidence="2">The sequence shown here is derived from an EMBL/GenBank/DDBJ whole genome shotgun (WGS) entry which is preliminary data.</text>
</comment>
<feature type="region of interest" description="Disordered" evidence="1">
    <location>
        <begin position="1"/>
        <end position="66"/>
    </location>
</feature>
<evidence type="ECO:0000313" key="3">
    <source>
        <dbReference type="Proteomes" id="UP000638311"/>
    </source>
</evidence>
<organism evidence="2 3">
    <name type="scientific">Bifidobacterium longum</name>
    <dbReference type="NCBI Taxonomy" id="216816"/>
    <lineage>
        <taxon>Bacteria</taxon>
        <taxon>Bacillati</taxon>
        <taxon>Actinomycetota</taxon>
        <taxon>Actinomycetes</taxon>
        <taxon>Bifidobacteriales</taxon>
        <taxon>Bifidobacteriaceae</taxon>
        <taxon>Bifidobacterium</taxon>
    </lineage>
</organism>
<accession>A0A6B1XDJ7</accession>
<proteinExistence type="predicted"/>
<dbReference type="Proteomes" id="UP000638311">
    <property type="component" value="Unassembled WGS sequence"/>
</dbReference>
<name>A0A6B1XDJ7_BIFLN</name>
<dbReference type="EMBL" id="WXDR01000033">
    <property type="protein sequence ID" value="MZU09272.1"/>
    <property type="molecule type" value="Genomic_DNA"/>
</dbReference>
<evidence type="ECO:0000256" key="1">
    <source>
        <dbReference type="SAM" id="MobiDB-lite"/>
    </source>
</evidence>
<protein>
    <submittedName>
        <fullName evidence="2">Uncharacterized protein</fullName>
    </submittedName>
</protein>
<evidence type="ECO:0000313" key="2">
    <source>
        <dbReference type="EMBL" id="MZU09272.1"/>
    </source>
</evidence>